<evidence type="ECO:0000256" key="4">
    <source>
        <dbReference type="SAM" id="Phobius"/>
    </source>
</evidence>
<organism evidence="6 7">
    <name type="scientific">Citrus x changshan-huyou</name>
    <dbReference type="NCBI Taxonomy" id="2935761"/>
    <lineage>
        <taxon>Eukaryota</taxon>
        <taxon>Viridiplantae</taxon>
        <taxon>Streptophyta</taxon>
        <taxon>Embryophyta</taxon>
        <taxon>Tracheophyta</taxon>
        <taxon>Spermatophyta</taxon>
        <taxon>Magnoliopsida</taxon>
        <taxon>eudicotyledons</taxon>
        <taxon>Gunneridae</taxon>
        <taxon>Pentapetalae</taxon>
        <taxon>rosids</taxon>
        <taxon>malvids</taxon>
        <taxon>Sapindales</taxon>
        <taxon>Rutaceae</taxon>
        <taxon>Aurantioideae</taxon>
        <taxon>Citrus</taxon>
    </lineage>
</organism>
<evidence type="ECO:0000313" key="6">
    <source>
        <dbReference type="EMBL" id="KAK9176409.1"/>
    </source>
</evidence>
<keyword evidence="4" id="KW-0812">Transmembrane</keyword>
<dbReference type="InterPro" id="IPR036770">
    <property type="entry name" value="Ankyrin_rpt-contain_sf"/>
</dbReference>
<dbReference type="PANTHER" id="PTHR24189">
    <property type="entry name" value="MYOTROPHIN"/>
    <property type="match status" value="1"/>
</dbReference>
<keyword evidence="2 3" id="KW-0040">ANK repeat</keyword>
<feature type="domain" description="Chromo" evidence="5">
    <location>
        <begin position="307"/>
        <end position="355"/>
    </location>
</feature>
<dbReference type="InterPro" id="IPR002110">
    <property type="entry name" value="Ankyrin_rpt"/>
</dbReference>
<dbReference type="SUPFAM" id="SSF54160">
    <property type="entry name" value="Chromo domain-like"/>
    <property type="match status" value="3"/>
</dbReference>
<feature type="repeat" description="ANK" evidence="3">
    <location>
        <begin position="180"/>
        <end position="212"/>
    </location>
</feature>
<feature type="transmembrane region" description="Helical" evidence="4">
    <location>
        <begin position="533"/>
        <end position="555"/>
    </location>
</feature>
<gene>
    <name evidence="6" type="ORF">WN944_028426</name>
</gene>
<dbReference type="SMART" id="SM00248">
    <property type="entry name" value="ANK"/>
    <property type="match status" value="3"/>
</dbReference>
<dbReference type="PROSITE" id="PS50013">
    <property type="entry name" value="CHROMO_2"/>
    <property type="match status" value="2"/>
</dbReference>
<proteinExistence type="predicted"/>
<dbReference type="InterPro" id="IPR000953">
    <property type="entry name" value="Chromo/chromo_shadow_dom"/>
</dbReference>
<dbReference type="CDD" id="cd18629">
    <property type="entry name" value="CD2_cpSRP43_like"/>
    <property type="match status" value="2"/>
</dbReference>
<dbReference type="InterPro" id="IPR023780">
    <property type="entry name" value="Chromo_domain"/>
</dbReference>
<keyword evidence="1" id="KW-0677">Repeat</keyword>
<accession>A0AAP0LNT0</accession>
<keyword evidence="4" id="KW-1133">Transmembrane helix</keyword>
<dbReference type="PROSITE" id="PS50088">
    <property type="entry name" value="ANK_REPEAT"/>
    <property type="match status" value="2"/>
</dbReference>
<dbReference type="PROSITE" id="PS50297">
    <property type="entry name" value="ANK_REP_REGION"/>
    <property type="match status" value="1"/>
</dbReference>
<keyword evidence="7" id="KW-1185">Reference proteome</keyword>
<dbReference type="EMBL" id="JBCGBO010000025">
    <property type="protein sequence ID" value="KAK9176409.1"/>
    <property type="molecule type" value="Genomic_DNA"/>
</dbReference>
<feature type="domain" description="Chromo" evidence="5">
    <location>
        <begin position="257"/>
        <end position="286"/>
    </location>
</feature>
<dbReference type="Proteomes" id="UP001428341">
    <property type="component" value="Unassembled WGS sequence"/>
</dbReference>
<dbReference type="SUPFAM" id="SSF48403">
    <property type="entry name" value="Ankyrin repeat"/>
    <property type="match status" value="1"/>
</dbReference>
<keyword evidence="4" id="KW-0472">Membrane</keyword>
<dbReference type="PANTHER" id="PTHR24189:SF50">
    <property type="entry name" value="ANKYRIN REPEAT AND SOCS BOX PROTEIN 2"/>
    <property type="match status" value="1"/>
</dbReference>
<dbReference type="Pfam" id="PF00385">
    <property type="entry name" value="Chromo"/>
    <property type="match status" value="1"/>
</dbReference>
<comment type="caution">
    <text evidence="6">The sequence shown here is derived from an EMBL/GenBank/DDBJ whole genome shotgun (WGS) entry which is preliminary data.</text>
</comment>
<reference evidence="6 7" key="1">
    <citation type="submission" date="2024-05" db="EMBL/GenBank/DDBJ databases">
        <title>Haplotype-resolved chromosome-level genome assembly of Huyou (Citrus changshanensis).</title>
        <authorList>
            <person name="Miao C."/>
            <person name="Chen W."/>
            <person name="Wu Y."/>
            <person name="Wang L."/>
            <person name="Zhao S."/>
            <person name="Grierson D."/>
            <person name="Xu C."/>
            <person name="Chen K."/>
        </authorList>
    </citation>
    <scope>NUCLEOTIDE SEQUENCE [LARGE SCALE GENOMIC DNA]</scope>
    <source>
        <strain evidence="6">01-14</strain>
        <tissue evidence="6">Leaf</tissue>
    </source>
</reference>
<evidence type="ECO:0000256" key="2">
    <source>
        <dbReference type="ARBA" id="ARBA00023043"/>
    </source>
</evidence>
<dbReference type="Pfam" id="PF12796">
    <property type="entry name" value="Ank_2"/>
    <property type="match status" value="1"/>
</dbReference>
<dbReference type="AlphaFoldDB" id="A0AAP0LNT0"/>
<dbReference type="Gene3D" id="1.25.40.20">
    <property type="entry name" value="Ankyrin repeat-containing domain"/>
    <property type="match status" value="1"/>
</dbReference>
<evidence type="ECO:0000256" key="3">
    <source>
        <dbReference type="PROSITE-ProRule" id="PRU00023"/>
    </source>
</evidence>
<dbReference type="InterPro" id="IPR030300">
    <property type="entry name" value="CPSRP43_chromodomain_3"/>
</dbReference>
<evidence type="ECO:0000259" key="5">
    <source>
        <dbReference type="PROSITE" id="PS50013"/>
    </source>
</evidence>
<feature type="repeat" description="ANK" evidence="3">
    <location>
        <begin position="146"/>
        <end position="178"/>
    </location>
</feature>
<evidence type="ECO:0000256" key="1">
    <source>
        <dbReference type="ARBA" id="ARBA00022737"/>
    </source>
</evidence>
<dbReference type="CDD" id="cd18628">
    <property type="entry name" value="CD3_cpSRP43_like"/>
    <property type="match status" value="1"/>
</dbReference>
<name>A0AAP0LNT0_9ROSI</name>
<evidence type="ECO:0000313" key="7">
    <source>
        <dbReference type="Proteomes" id="UP001428341"/>
    </source>
</evidence>
<dbReference type="InterPro" id="IPR016197">
    <property type="entry name" value="Chromo-like_dom_sf"/>
</dbReference>
<dbReference type="SMART" id="SM00298">
    <property type="entry name" value="CHROMO"/>
    <property type="match status" value="3"/>
</dbReference>
<sequence>MGDSLLLNQSLARLKLLPKIPPPASQFLHIKPPQPHGKLHSTASFAIQNQQQTQYGTTDQNDDESYGEVSKIIGSRALEDATGMEYLIEWKDGHAPSWVPQDYIAKDVVAEYESPWWTAAKKADDAALKEIIEAGDGRDVDAVDNDGRTALLFVSGLGSEACVRVLAEAGTDLNHRDSGGGLTALHMAAGYVKPGVAKLLLELGADADVEDDRGLTPLALAKEILRVTPKGNPMQFARRLGLEAVIRNLEEAVFEYAEVQEILEKRGKGDQLEYLVKWRDGGDNEWVKAGFIAEDLVTDYEAGLEYAVAEGVLGKGMGDDGKREFLVKWTDIDEATWEPEENVDPDLIKEFEDSQSDGAVLLNENHIGDAVGARAQLSEGDAAPDNAFVSPSVRYHFVQLSFTKLNKTQNPSLHCPDIFTMHAKTDSEGTSINDATWPPRSPPRRPIYYVQSPSHPDVEKMSYGSSPTGSPAHHYYHCSPIHHSRESSTSRFSASLKNPRGVSAWRHVQLDHKDGDGDDEEMDGRDEGSGRNVRLYVCIGFFFVLLFTVFCLILWGASKPYKPKIVVKNIVFENFNVQAGSDESGVPTDMLSLNSTVKILYRNPATFFAVHVTSTPLELHYFQLKLASGQMKKFSQSRKSQRNVVTVVKGYQVPLYGGVPVLASAKGHLDRAEVPLNLTFVMRSRAYILGRLVKSKFYRRIRCSVTLRGNKLGKPLNLTNACFYQ</sequence>
<dbReference type="InterPro" id="IPR050745">
    <property type="entry name" value="Multifunctional_regulatory"/>
</dbReference>
<dbReference type="Gene3D" id="2.40.50.40">
    <property type="match status" value="3"/>
</dbReference>
<protein>
    <recommendedName>
        <fullName evidence="5">Chromo domain-containing protein</fullName>
    </recommendedName>
</protein>